<evidence type="ECO:0000313" key="2">
    <source>
        <dbReference type="EMBL" id="EDK32454.1"/>
    </source>
</evidence>
<dbReference type="STRING" id="431943.CKL_0400"/>
<keyword evidence="1" id="KW-1133">Transmembrane helix</keyword>
<dbReference type="EMBL" id="CP000673">
    <property type="protein sequence ID" value="EDK32454.1"/>
    <property type="molecule type" value="Genomic_DNA"/>
</dbReference>
<evidence type="ECO:0000313" key="3">
    <source>
        <dbReference type="Proteomes" id="UP000002411"/>
    </source>
</evidence>
<keyword evidence="1" id="KW-0812">Transmembrane</keyword>
<protein>
    <submittedName>
        <fullName evidence="2">Uncharacterized protein</fullName>
    </submittedName>
</protein>
<evidence type="ECO:0000256" key="1">
    <source>
        <dbReference type="SAM" id="Phobius"/>
    </source>
</evidence>
<organism evidence="2 3">
    <name type="scientific">Clostridium kluyveri (strain ATCC 8527 / DSM 555 / NBRC 12016 / NCIMB 10680 / K1)</name>
    <dbReference type="NCBI Taxonomy" id="431943"/>
    <lineage>
        <taxon>Bacteria</taxon>
        <taxon>Bacillati</taxon>
        <taxon>Bacillota</taxon>
        <taxon>Clostridia</taxon>
        <taxon>Eubacteriales</taxon>
        <taxon>Clostridiaceae</taxon>
        <taxon>Clostridium</taxon>
    </lineage>
</organism>
<reference evidence="2 3" key="1">
    <citation type="journal article" date="2008" name="Proc. Natl. Acad. Sci. U.S.A.">
        <title>The genome of Clostridium kluyveri, a strict anaerobe with unique metabolic features.</title>
        <authorList>
            <person name="Seedorf H."/>
            <person name="Fricke W.F."/>
            <person name="Veith B."/>
            <person name="Brueggemann H."/>
            <person name="Liesegang H."/>
            <person name="Strittmatter A."/>
            <person name="Miethke M."/>
            <person name="Buckel W."/>
            <person name="Hinderberger J."/>
            <person name="Li F."/>
            <person name="Hagemeier C."/>
            <person name="Thauer R.K."/>
            <person name="Gottschalk G."/>
        </authorList>
    </citation>
    <scope>NUCLEOTIDE SEQUENCE [LARGE SCALE GENOMIC DNA]</scope>
    <source>
        <strain evidence="3">ATCC 8527 / DSM 555 / NCIMB 10680</strain>
    </source>
</reference>
<accession>A5N573</accession>
<keyword evidence="3" id="KW-1185">Reference proteome</keyword>
<keyword evidence="1" id="KW-0472">Membrane</keyword>
<feature type="transmembrane region" description="Helical" evidence="1">
    <location>
        <begin position="48"/>
        <end position="69"/>
    </location>
</feature>
<dbReference type="AlphaFoldDB" id="A5N573"/>
<dbReference type="RefSeq" id="WP_011988969.1">
    <property type="nucleotide sequence ID" value="NC_009706.1"/>
</dbReference>
<dbReference type="HOGENOM" id="CLU_086962_1_0_9"/>
<name>A5N573_CLOK5</name>
<dbReference type="KEGG" id="ckl:CKL_0400"/>
<dbReference type="Proteomes" id="UP000002411">
    <property type="component" value="Chromosome"/>
</dbReference>
<proteinExistence type="predicted"/>
<dbReference type="eggNOG" id="ENOG5032ZTU">
    <property type="taxonomic scope" value="Bacteria"/>
</dbReference>
<sequence length="252" mass="28204">MNNYNWNNAFPDTPESFKNKVSATLNSLPDQKENDEMENRKISIKKKIIIALVAAMVVGTTAFATGKIFSITSHGSNIPTYTTMPTVEQVKDDFKFAPKLVKEFDNGYTFTSGYTVNNEGNDEKGNSVAKTKSLDFTYTKGKDKLNLSMENGMLGERSKKETVIATSNGIDLYYHSYANKLVPADYKLTGQDKQDESSGKYVFSYGSDKVEISQIQCLNWMQNGINYSFLTIDSNISKDELVKMAQQIISTK</sequence>
<gene>
    <name evidence="2" type="ordered locus">CKL_0400</name>
</gene>